<evidence type="ECO:0000256" key="6">
    <source>
        <dbReference type="ARBA" id="ARBA00023004"/>
    </source>
</evidence>
<feature type="binding site" description="axial binding residue" evidence="8">
    <location>
        <position position="504"/>
    </location>
    <ligand>
        <name>heme</name>
        <dbReference type="ChEBI" id="CHEBI:30413"/>
    </ligand>
    <ligandPart>
        <name>Fe</name>
        <dbReference type="ChEBI" id="CHEBI:18248"/>
    </ligandPart>
</feature>
<gene>
    <name evidence="11" type="ORF">M422DRAFT_122027</name>
</gene>
<keyword evidence="12" id="KW-1185">Reference proteome</keyword>
<dbReference type="InterPro" id="IPR002401">
    <property type="entry name" value="Cyt_P450_E_grp-I"/>
</dbReference>
<dbReference type="GO" id="GO:0004497">
    <property type="term" value="F:monooxygenase activity"/>
    <property type="evidence" value="ECO:0007669"/>
    <property type="project" value="UniProtKB-KW"/>
</dbReference>
<sequence length="570" mass="64936">MPLAITPGVRFLATAVPKLIIPPLFVHTVLRCFGPALYPSFQLSRGLVACIWLFTLPIWLFIYAQYVHLARLHEAKRLGAELIPQVKGKYPGNIDLLWSNFFRKDLYLGDGFARSIDSHGTIFANNVLGDYRVITIEPQHVKQILTFDFNKFEKGPMFNKIAVSVLGGGVFNSDGERWQFHRKLTRPFFVKERITDFGIFDTKSSIALQKMQERFDQGHAIDFQDLVSRFTIDSACEFLFGTPIYSLHDPLPRPGYESESEEVDTPSNRFARAFANAQTTIATRGRLGNIWPLFEILKDRTADDMKVVRDFIEPIVQDAMDKRKKGEVVNEHTLLHHLLDASEDMKLIVDEIINIMLAGRDTTAGLLTFVAYCLATNPDVLSRLREEILSTIGASRAPTFEDVRTMKYLRAVINETLRLFPSVPFNSRNTNQATTLDGKDGKKLFIPAGTRVAYSNLLCQRHKPYWGEDADIFDPDRFLDERVKKYLTPNPFIFVPFNAGPRICPGQQFAYHETSFFIIRMLQQFDQISLAPDCQPPNSLPPAIWETETGGTPRKKIEQMVLQSHLTMYA</sequence>
<keyword evidence="3 8" id="KW-0349">Heme</keyword>
<comment type="cofactor">
    <cofactor evidence="1 8">
        <name>heme</name>
        <dbReference type="ChEBI" id="CHEBI:30413"/>
    </cofactor>
</comment>
<keyword evidence="7 9" id="KW-0503">Monooxygenase</keyword>
<keyword evidence="5 9" id="KW-0560">Oxidoreductase</keyword>
<dbReference type="PROSITE" id="PS00086">
    <property type="entry name" value="CYTOCHROME_P450"/>
    <property type="match status" value="1"/>
</dbReference>
<evidence type="ECO:0000313" key="11">
    <source>
        <dbReference type="EMBL" id="KIJ23879.1"/>
    </source>
</evidence>
<evidence type="ECO:0000313" key="12">
    <source>
        <dbReference type="Proteomes" id="UP000054279"/>
    </source>
</evidence>
<dbReference type="GO" id="GO:0016705">
    <property type="term" value="F:oxidoreductase activity, acting on paired donors, with incorporation or reduction of molecular oxygen"/>
    <property type="evidence" value="ECO:0007669"/>
    <property type="project" value="InterPro"/>
</dbReference>
<dbReference type="SUPFAM" id="SSF48264">
    <property type="entry name" value="Cytochrome P450"/>
    <property type="match status" value="1"/>
</dbReference>
<dbReference type="InterPro" id="IPR036396">
    <property type="entry name" value="Cyt_P450_sf"/>
</dbReference>
<keyword evidence="4 8" id="KW-0479">Metal-binding</keyword>
<evidence type="ECO:0000256" key="1">
    <source>
        <dbReference type="ARBA" id="ARBA00001971"/>
    </source>
</evidence>
<dbReference type="GO" id="GO:0005506">
    <property type="term" value="F:iron ion binding"/>
    <property type="evidence" value="ECO:0007669"/>
    <property type="project" value="InterPro"/>
</dbReference>
<evidence type="ECO:0000256" key="4">
    <source>
        <dbReference type="ARBA" id="ARBA00022723"/>
    </source>
</evidence>
<organism evidence="11 12">
    <name type="scientific">Sphaerobolus stellatus (strain SS14)</name>
    <dbReference type="NCBI Taxonomy" id="990650"/>
    <lineage>
        <taxon>Eukaryota</taxon>
        <taxon>Fungi</taxon>
        <taxon>Dikarya</taxon>
        <taxon>Basidiomycota</taxon>
        <taxon>Agaricomycotina</taxon>
        <taxon>Agaricomycetes</taxon>
        <taxon>Phallomycetidae</taxon>
        <taxon>Geastrales</taxon>
        <taxon>Sphaerobolaceae</taxon>
        <taxon>Sphaerobolus</taxon>
    </lineage>
</organism>
<keyword evidence="10" id="KW-0472">Membrane</keyword>
<dbReference type="InterPro" id="IPR047146">
    <property type="entry name" value="Cyt_P450_E_CYP52_fungi"/>
</dbReference>
<dbReference type="Pfam" id="PF00067">
    <property type="entry name" value="p450"/>
    <property type="match status" value="1"/>
</dbReference>
<dbReference type="EMBL" id="KN837572">
    <property type="protein sequence ID" value="KIJ23879.1"/>
    <property type="molecule type" value="Genomic_DNA"/>
</dbReference>
<dbReference type="GO" id="GO:0020037">
    <property type="term" value="F:heme binding"/>
    <property type="evidence" value="ECO:0007669"/>
    <property type="project" value="InterPro"/>
</dbReference>
<feature type="non-terminal residue" evidence="11">
    <location>
        <position position="570"/>
    </location>
</feature>
<evidence type="ECO:0008006" key="13">
    <source>
        <dbReference type="Google" id="ProtNLM"/>
    </source>
</evidence>
<keyword evidence="10" id="KW-1133">Transmembrane helix</keyword>
<keyword evidence="6 8" id="KW-0408">Iron</keyword>
<evidence type="ECO:0000256" key="2">
    <source>
        <dbReference type="ARBA" id="ARBA00010617"/>
    </source>
</evidence>
<dbReference type="PANTHER" id="PTHR24287:SF1">
    <property type="entry name" value="P450, PUTATIVE (EUROFUNG)-RELATED"/>
    <property type="match status" value="1"/>
</dbReference>
<dbReference type="CDD" id="cd11063">
    <property type="entry name" value="CYP52"/>
    <property type="match status" value="1"/>
</dbReference>
<evidence type="ECO:0000256" key="8">
    <source>
        <dbReference type="PIRSR" id="PIRSR602401-1"/>
    </source>
</evidence>
<evidence type="ECO:0000256" key="3">
    <source>
        <dbReference type="ARBA" id="ARBA00022617"/>
    </source>
</evidence>
<protein>
    <recommendedName>
        <fullName evidence="13">Cytochrome P450</fullName>
    </recommendedName>
</protein>
<feature type="transmembrane region" description="Helical" evidence="10">
    <location>
        <begin position="20"/>
        <end position="39"/>
    </location>
</feature>
<dbReference type="HOGENOM" id="CLU_001570_27_0_1"/>
<evidence type="ECO:0000256" key="5">
    <source>
        <dbReference type="ARBA" id="ARBA00023002"/>
    </source>
</evidence>
<dbReference type="Gene3D" id="1.10.630.10">
    <property type="entry name" value="Cytochrome P450"/>
    <property type="match status" value="1"/>
</dbReference>
<dbReference type="InterPro" id="IPR017972">
    <property type="entry name" value="Cyt_P450_CS"/>
</dbReference>
<evidence type="ECO:0000256" key="10">
    <source>
        <dbReference type="SAM" id="Phobius"/>
    </source>
</evidence>
<name>A0A0C9TPM4_SPHS4</name>
<dbReference type="InterPro" id="IPR001128">
    <property type="entry name" value="Cyt_P450"/>
</dbReference>
<proteinExistence type="inferred from homology"/>
<dbReference type="OrthoDB" id="1470350at2759"/>
<reference evidence="11 12" key="1">
    <citation type="submission" date="2014-06" db="EMBL/GenBank/DDBJ databases">
        <title>Evolutionary Origins and Diversification of the Mycorrhizal Mutualists.</title>
        <authorList>
            <consortium name="DOE Joint Genome Institute"/>
            <consortium name="Mycorrhizal Genomics Consortium"/>
            <person name="Kohler A."/>
            <person name="Kuo A."/>
            <person name="Nagy L.G."/>
            <person name="Floudas D."/>
            <person name="Copeland A."/>
            <person name="Barry K.W."/>
            <person name="Cichocki N."/>
            <person name="Veneault-Fourrey C."/>
            <person name="LaButti K."/>
            <person name="Lindquist E.A."/>
            <person name="Lipzen A."/>
            <person name="Lundell T."/>
            <person name="Morin E."/>
            <person name="Murat C."/>
            <person name="Riley R."/>
            <person name="Ohm R."/>
            <person name="Sun H."/>
            <person name="Tunlid A."/>
            <person name="Henrissat B."/>
            <person name="Grigoriev I.V."/>
            <person name="Hibbett D.S."/>
            <person name="Martin F."/>
        </authorList>
    </citation>
    <scope>NUCLEOTIDE SEQUENCE [LARGE SCALE GENOMIC DNA]</scope>
    <source>
        <strain evidence="11 12">SS14</strain>
    </source>
</reference>
<evidence type="ECO:0000256" key="9">
    <source>
        <dbReference type="RuleBase" id="RU000461"/>
    </source>
</evidence>
<feature type="transmembrane region" description="Helical" evidence="10">
    <location>
        <begin position="46"/>
        <end position="66"/>
    </location>
</feature>
<comment type="similarity">
    <text evidence="2 9">Belongs to the cytochrome P450 family.</text>
</comment>
<dbReference type="PANTHER" id="PTHR24287">
    <property type="entry name" value="P450, PUTATIVE (EUROFUNG)-RELATED"/>
    <property type="match status" value="1"/>
</dbReference>
<keyword evidence="10" id="KW-0812">Transmembrane</keyword>
<accession>A0A0C9TPM4</accession>
<dbReference type="PRINTS" id="PR00385">
    <property type="entry name" value="P450"/>
</dbReference>
<dbReference type="PRINTS" id="PR00463">
    <property type="entry name" value="EP450I"/>
</dbReference>
<dbReference type="Proteomes" id="UP000054279">
    <property type="component" value="Unassembled WGS sequence"/>
</dbReference>
<dbReference type="AlphaFoldDB" id="A0A0C9TPM4"/>
<evidence type="ECO:0000256" key="7">
    <source>
        <dbReference type="ARBA" id="ARBA00023033"/>
    </source>
</evidence>